<organism evidence="1 2">
    <name type="scientific">Pistacia integerrima</name>
    <dbReference type="NCBI Taxonomy" id="434235"/>
    <lineage>
        <taxon>Eukaryota</taxon>
        <taxon>Viridiplantae</taxon>
        <taxon>Streptophyta</taxon>
        <taxon>Embryophyta</taxon>
        <taxon>Tracheophyta</taxon>
        <taxon>Spermatophyta</taxon>
        <taxon>Magnoliopsida</taxon>
        <taxon>eudicotyledons</taxon>
        <taxon>Gunneridae</taxon>
        <taxon>Pentapetalae</taxon>
        <taxon>rosids</taxon>
        <taxon>malvids</taxon>
        <taxon>Sapindales</taxon>
        <taxon>Anacardiaceae</taxon>
        <taxon>Pistacia</taxon>
    </lineage>
</organism>
<evidence type="ECO:0000313" key="1">
    <source>
        <dbReference type="EMBL" id="KAJ0046000.1"/>
    </source>
</evidence>
<accession>A0ACC0Z7K7</accession>
<evidence type="ECO:0000313" key="2">
    <source>
        <dbReference type="Proteomes" id="UP001163603"/>
    </source>
</evidence>
<dbReference type="EMBL" id="CM047738">
    <property type="protein sequence ID" value="KAJ0046000.1"/>
    <property type="molecule type" value="Genomic_DNA"/>
</dbReference>
<sequence>MCFSLCEVQFLFFSCWNHCNEGNSYVGFFLYHLRTEVARSILYWHSNWSSCVYFYDYISIQVTLQCYMGIYLVFFCFVVMGRRKQSRPHRSGGIIVENSDTTEPQLDKQKANDTKQPGKGEVDDTDKPLFIEVNKNSWVSDEHLDISELVLKDLNLKEGFPGFRISEDFYYESKYSLRFRVCNVNEFIGRIKLGHWPLLSSSSITLEFVEKCMTEKDMETHTVILSGSFDGPDEGVTGLVHLANLELFTLRPVLNVTLSEDMSSVRVRVEILKSTFDACESILENSKKLWKRSMMNVMAWLRPEVMTSEARYGVCKSTEMDVELMTKREDGSSETKKLAKFDVAGFYEAIKPSKAEPMLEDDLPDLLPLLRPYQRRAAYWMVQREQGDSESLSERKRSRFSYPLCMPMDFLDTSSKMFYNPFRYLFFRVTSSFLSSTMLTLIKCCPQWKCFFAFGILVICLWWYSCRCERSLLNSTEKWKYFFIVYFHEMGLGKTVELLACVFAHQKPASDDGMLIDTSFEVVGDQEVKLKRLKRERVECICGAVSESHRYKGLWVQCDICDAWQHADCVGYSPRGKKKRSAVELQKHTRKKDMTKIVVRDGEHICQFCSELIQATHSPVATGATLIVCPAPILPQWHTEIIRHTRPGSLKTCIYEGVRNSSLSDTSVMDISELVSADIVLTTYDVLKEDLSHDSDRHEGDRRLMRFQKRYPVIPTLLTRIFWWRICLDEAQMVESNAAAATEMALRLHTKHRWCITGTPIQRKLDDLYGLLRFLKSNPFDIPRWWIEVIRDPYENGDVGAMEFAHEFFKEIMWRSSKLHVADELQLPPQEECVSWLTFSPIEKHFYQSQHETCVGYACEVIQSLKNDILKRNAPGCSSSDDSSNPIITHAEAAKLLNSLLKLRQACCHPQVGSSGLQTLQQSPLTMDEILMVLIGKTKTEGEEALRKLVMALNGLAGIAMIERNIFQAVSLYKEAMRFFQWLQTAQNNSPIEGQQFAESSEKASKVHRIETCDENAAKRRKLNKSENTDFNDAGNPADHTPDLSENGFICKRDSGNECHLSSKSFDDASLRTACENLKQKYLTVFSSKLSVAQQEFRKSYMQVCNSLDDIKEQHDGWWFEVLHHAEENKDFSAELIRKIEEAVAGSLNKSRSSRIAYRNLYVSKLGSMVRGQGFHSVTFRTISGLKYHIQSGLDLLQASRKKLLDQLLEIDQTMEKPKEEDMDRMRYCRICYGVGDGPTCLHCELDEIFQDYEARLFRLKKSHGEMIASAEEAVNLQKKNSSLNRFYWYLSQPTKNPTSSTVDNEEIKRRDVRETVVVSKSPSELEVVLGVLKNYCKTHLGRDIISAATKQLHSLEGMRKEYAHARSLAIAQAQVLRSHDEIRMATTRLHLKENEDDNSIDALSPDELAAASVTNSSEKFMAMTFLSRIKGKLRYLKGLAKSKHKSPLEESSNNSTLTEETITISNSKEQRSECQSKVDEETCPICQDKLSNQKMVFQCGHFTCCKCLFAMTELRLHDNKVQNKWVMCPTCRQHTDIGNIAFADDRQNKSSDSAMLNGVQGHEICEESLTVQGSYGTKIEAVTRRILWIKSTDPKAKVLVFSSWNDVLDVLEHAVHHQQYYLHQDERRQSHYLIQLQKHKAISRVHRIGQENRTLVHRFIVKDTVEESIYKLNRGRNISSFISGNTRNQDQPLLTLKDVESLFAAASSTVPESDEKPTETEWSKAFAPFCSSSYSS</sequence>
<reference evidence="2" key="1">
    <citation type="journal article" date="2023" name="G3 (Bethesda)">
        <title>Genome assembly and association tests identify interacting loci associated with vigor, precocity, and sex in interspecific pistachio rootstocks.</title>
        <authorList>
            <person name="Palmer W."/>
            <person name="Jacygrad E."/>
            <person name="Sagayaradj S."/>
            <person name="Cavanaugh K."/>
            <person name="Han R."/>
            <person name="Bertier L."/>
            <person name="Beede B."/>
            <person name="Kafkas S."/>
            <person name="Golino D."/>
            <person name="Preece J."/>
            <person name="Michelmore R."/>
        </authorList>
    </citation>
    <scope>NUCLEOTIDE SEQUENCE [LARGE SCALE GENOMIC DNA]</scope>
</reference>
<proteinExistence type="predicted"/>
<keyword evidence="2" id="KW-1185">Reference proteome</keyword>
<protein>
    <submittedName>
        <fullName evidence="1">Uncharacterized protein</fullName>
    </submittedName>
</protein>
<comment type="caution">
    <text evidence="1">The sequence shown here is derived from an EMBL/GenBank/DDBJ whole genome shotgun (WGS) entry which is preliminary data.</text>
</comment>
<gene>
    <name evidence="1" type="ORF">Pint_06687</name>
</gene>
<name>A0ACC0Z7K7_9ROSI</name>
<dbReference type="Proteomes" id="UP001163603">
    <property type="component" value="Chromosome 3"/>
</dbReference>